<dbReference type="AlphaFoldDB" id="A0A4Y2BX78"/>
<accession>A0A4Y2BX78</accession>
<sequence length="99" mass="11231">RDSPTVSPRIRHSASIATRSPHPSPPASTRPPHVTLSDGDTFSRPLPPPCFLDGMRWGKVSLHGDIIAKIFKKKLQEELIVLKTWLAYFILEVHHVIWF</sequence>
<evidence type="ECO:0000313" key="4">
    <source>
        <dbReference type="Proteomes" id="UP000499080"/>
    </source>
</evidence>
<evidence type="ECO:0000313" key="3">
    <source>
        <dbReference type="EMBL" id="GBL96851.1"/>
    </source>
</evidence>
<protein>
    <submittedName>
        <fullName evidence="3">Uncharacterized protein</fullName>
    </submittedName>
</protein>
<evidence type="ECO:0000256" key="1">
    <source>
        <dbReference type="SAM" id="MobiDB-lite"/>
    </source>
</evidence>
<comment type="caution">
    <text evidence="3">The sequence shown here is derived from an EMBL/GenBank/DDBJ whole genome shotgun (WGS) entry which is preliminary data.</text>
</comment>
<keyword evidence="2" id="KW-0472">Membrane</keyword>
<keyword evidence="2" id="KW-1133">Transmembrane helix</keyword>
<dbReference type="EMBL" id="BGPR01000124">
    <property type="protein sequence ID" value="GBL96851.1"/>
    <property type="molecule type" value="Genomic_DNA"/>
</dbReference>
<proteinExistence type="predicted"/>
<organism evidence="3 4">
    <name type="scientific">Araneus ventricosus</name>
    <name type="common">Orbweaver spider</name>
    <name type="synonym">Epeira ventricosa</name>
    <dbReference type="NCBI Taxonomy" id="182803"/>
    <lineage>
        <taxon>Eukaryota</taxon>
        <taxon>Metazoa</taxon>
        <taxon>Ecdysozoa</taxon>
        <taxon>Arthropoda</taxon>
        <taxon>Chelicerata</taxon>
        <taxon>Arachnida</taxon>
        <taxon>Araneae</taxon>
        <taxon>Araneomorphae</taxon>
        <taxon>Entelegynae</taxon>
        <taxon>Araneoidea</taxon>
        <taxon>Araneidae</taxon>
        <taxon>Araneus</taxon>
    </lineage>
</organism>
<gene>
    <name evidence="3" type="ORF">AVEN_118968_1</name>
</gene>
<evidence type="ECO:0000256" key="2">
    <source>
        <dbReference type="SAM" id="Phobius"/>
    </source>
</evidence>
<feature type="region of interest" description="Disordered" evidence="1">
    <location>
        <begin position="1"/>
        <end position="42"/>
    </location>
</feature>
<feature type="non-terminal residue" evidence="3">
    <location>
        <position position="1"/>
    </location>
</feature>
<keyword evidence="4" id="KW-1185">Reference proteome</keyword>
<keyword evidence="2" id="KW-0812">Transmembrane</keyword>
<feature type="transmembrane region" description="Helical" evidence="2">
    <location>
        <begin position="79"/>
        <end position="98"/>
    </location>
</feature>
<reference evidence="3 4" key="1">
    <citation type="journal article" date="2019" name="Sci. Rep.">
        <title>Orb-weaving spider Araneus ventricosus genome elucidates the spidroin gene catalogue.</title>
        <authorList>
            <person name="Kono N."/>
            <person name="Nakamura H."/>
            <person name="Ohtoshi R."/>
            <person name="Moran D.A.P."/>
            <person name="Shinohara A."/>
            <person name="Yoshida Y."/>
            <person name="Fujiwara M."/>
            <person name="Mori M."/>
            <person name="Tomita M."/>
            <person name="Arakawa K."/>
        </authorList>
    </citation>
    <scope>NUCLEOTIDE SEQUENCE [LARGE SCALE GENOMIC DNA]</scope>
</reference>
<dbReference type="Proteomes" id="UP000499080">
    <property type="component" value="Unassembled WGS sequence"/>
</dbReference>
<name>A0A4Y2BX78_ARAVE</name>